<name>A0A9D3UN63_9ROSI</name>
<dbReference type="Proteomes" id="UP000828251">
    <property type="component" value="Unassembled WGS sequence"/>
</dbReference>
<sequence length="53" mass="6093">MRDAGQRVVRHGIRALSKGQVRKEKKRKEKNPRNTPRKCSKRCGGKGGFCREL</sequence>
<reference evidence="2 3" key="1">
    <citation type="journal article" date="2021" name="Plant Biotechnol. J.">
        <title>Multi-omics assisted identification of the key and species-specific regulatory components of drought-tolerant mechanisms in Gossypium stocksii.</title>
        <authorList>
            <person name="Yu D."/>
            <person name="Ke L."/>
            <person name="Zhang D."/>
            <person name="Wu Y."/>
            <person name="Sun Y."/>
            <person name="Mei J."/>
            <person name="Sun J."/>
            <person name="Sun Y."/>
        </authorList>
    </citation>
    <scope>NUCLEOTIDE SEQUENCE [LARGE SCALE GENOMIC DNA]</scope>
    <source>
        <strain evidence="3">cv. E1</strain>
        <tissue evidence="2">Leaf</tissue>
    </source>
</reference>
<feature type="region of interest" description="Disordered" evidence="1">
    <location>
        <begin position="1"/>
        <end position="44"/>
    </location>
</feature>
<feature type="non-terminal residue" evidence="2">
    <location>
        <position position="53"/>
    </location>
</feature>
<evidence type="ECO:0000256" key="1">
    <source>
        <dbReference type="SAM" id="MobiDB-lite"/>
    </source>
</evidence>
<organism evidence="2 3">
    <name type="scientific">Gossypium stocksii</name>
    <dbReference type="NCBI Taxonomy" id="47602"/>
    <lineage>
        <taxon>Eukaryota</taxon>
        <taxon>Viridiplantae</taxon>
        <taxon>Streptophyta</taxon>
        <taxon>Embryophyta</taxon>
        <taxon>Tracheophyta</taxon>
        <taxon>Spermatophyta</taxon>
        <taxon>Magnoliopsida</taxon>
        <taxon>eudicotyledons</taxon>
        <taxon>Gunneridae</taxon>
        <taxon>Pentapetalae</taxon>
        <taxon>rosids</taxon>
        <taxon>malvids</taxon>
        <taxon>Malvales</taxon>
        <taxon>Malvaceae</taxon>
        <taxon>Malvoideae</taxon>
        <taxon>Gossypium</taxon>
    </lineage>
</organism>
<protein>
    <submittedName>
        <fullName evidence="2">Uncharacterized protein</fullName>
    </submittedName>
</protein>
<proteinExistence type="predicted"/>
<gene>
    <name evidence="2" type="ORF">J1N35_039106</name>
</gene>
<evidence type="ECO:0000313" key="3">
    <source>
        <dbReference type="Proteomes" id="UP000828251"/>
    </source>
</evidence>
<comment type="caution">
    <text evidence="2">The sequence shown here is derived from an EMBL/GenBank/DDBJ whole genome shotgun (WGS) entry which is preliminary data.</text>
</comment>
<evidence type="ECO:0000313" key="2">
    <source>
        <dbReference type="EMBL" id="KAH1048322.1"/>
    </source>
</evidence>
<accession>A0A9D3UN63</accession>
<keyword evidence="3" id="KW-1185">Reference proteome</keyword>
<feature type="compositionally biased region" description="Basic residues" evidence="1">
    <location>
        <begin position="23"/>
        <end position="44"/>
    </location>
</feature>
<dbReference type="AlphaFoldDB" id="A0A9D3UN63"/>
<dbReference type="EMBL" id="JAIQCV010000011">
    <property type="protein sequence ID" value="KAH1048322.1"/>
    <property type="molecule type" value="Genomic_DNA"/>
</dbReference>